<protein>
    <submittedName>
        <fullName evidence="2">MarR family transcriptional regulator</fullName>
    </submittedName>
</protein>
<dbReference type="Gene3D" id="1.10.10.10">
    <property type="entry name" value="Winged helix-like DNA-binding domain superfamily/Winged helix DNA-binding domain"/>
    <property type="match status" value="1"/>
</dbReference>
<dbReference type="SUPFAM" id="SSF46785">
    <property type="entry name" value="Winged helix' DNA-binding domain"/>
    <property type="match status" value="1"/>
</dbReference>
<evidence type="ECO:0000313" key="2">
    <source>
        <dbReference type="EMBL" id="MBO4163520.1"/>
    </source>
</evidence>
<feature type="domain" description="HTH marR-type" evidence="1">
    <location>
        <begin position="48"/>
        <end position="94"/>
    </location>
</feature>
<accession>A0ABS3VD28</accession>
<organism evidence="2 3">
    <name type="scientific">Micromonospora antibiotica</name>
    <dbReference type="NCBI Taxonomy" id="2807623"/>
    <lineage>
        <taxon>Bacteria</taxon>
        <taxon>Bacillati</taxon>
        <taxon>Actinomycetota</taxon>
        <taxon>Actinomycetes</taxon>
        <taxon>Micromonosporales</taxon>
        <taxon>Micromonosporaceae</taxon>
        <taxon>Micromonospora</taxon>
    </lineage>
</organism>
<reference evidence="2 3" key="1">
    <citation type="submission" date="2021-03" db="EMBL/GenBank/DDBJ databases">
        <authorList>
            <person name="Lee D.-H."/>
        </authorList>
    </citation>
    <scope>NUCLEOTIDE SEQUENCE [LARGE SCALE GENOMIC DNA]</scope>
    <source>
        <strain evidence="2 3">MMS20-R2-23</strain>
    </source>
</reference>
<dbReference type="Pfam" id="PF12802">
    <property type="entry name" value="MarR_2"/>
    <property type="match status" value="1"/>
</dbReference>
<dbReference type="EMBL" id="JAGFWR010000015">
    <property type="protein sequence ID" value="MBO4163520.1"/>
    <property type="molecule type" value="Genomic_DNA"/>
</dbReference>
<gene>
    <name evidence="2" type="ORF">JQN83_22270</name>
</gene>
<dbReference type="RefSeq" id="WP_208569094.1">
    <property type="nucleotide sequence ID" value="NZ_JAGFWR010000015.1"/>
</dbReference>
<dbReference type="Proteomes" id="UP000671399">
    <property type="component" value="Unassembled WGS sequence"/>
</dbReference>
<dbReference type="InterPro" id="IPR036390">
    <property type="entry name" value="WH_DNA-bd_sf"/>
</dbReference>
<dbReference type="InterPro" id="IPR036388">
    <property type="entry name" value="WH-like_DNA-bd_sf"/>
</dbReference>
<dbReference type="InterPro" id="IPR000835">
    <property type="entry name" value="HTH_MarR-typ"/>
</dbReference>
<proteinExistence type="predicted"/>
<sequence length="162" mass="17274">MYSERVNGIELFLLGRTLMKIGEEAIPTEGVDPHPALHRSVLIVASDIRAHPGTSVSEIAERTGFPQSKVSVCAARLRKAGAIDAVADPHDRRRLLLHTAQQVSDRVVQIRAASIDGALATALGTDDPQRIAEITAALETLARSLTPQALLRLRGGTEASDG</sequence>
<evidence type="ECO:0000259" key="1">
    <source>
        <dbReference type="Pfam" id="PF12802"/>
    </source>
</evidence>
<evidence type="ECO:0000313" key="3">
    <source>
        <dbReference type="Proteomes" id="UP000671399"/>
    </source>
</evidence>
<keyword evidence="3" id="KW-1185">Reference proteome</keyword>
<comment type="caution">
    <text evidence="2">The sequence shown here is derived from an EMBL/GenBank/DDBJ whole genome shotgun (WGS) entry which is preliminary data.</text>
</comment>
<name>A0ABS3VD28_9ACTN</name>